<keyword evidence="4" id="KW-0540">Nuclease</keyword>
<evidence type="ECO:0000256" key="7">
    <source>
        <dbReference type="ARBA" id="ARBA00022759"/>
    </source>
</evidence>
<comment type="similarity">
    <text evidence="2">Belongs to the HsdR family.</text>
</comment>
<protein>
    <recommendedName>
        <fullName evidence="3">type I site-specific deoxyribonuclease</fullName>
        <ecNumber evidence="3">3.1.21.3</ecNumber>
    </recommendedName>
</protein>
<evidence type="ECO:0000256" key="4">
    <source>
        <dbReference type="ARBA" id="ARBA00022722"/>
    </source>
</evidence>
<evidence type="ECO:0000256" key="5">
    <source>
        <dbReference type="ARBA" id="ARBA00022741"/>
    </source>
</evidence>
<dbReference type="GO" id="GO:0009307">
    <property type="term" value="P:DNA restriction-modification system"/>
    <property type="evidence" value="ECO:0007669"/>
    <property type="project" value="UniProtKB-KW"/>
</dbReference>
<accession>A0A1A9QEH6</accession>
<dbReference type="GO" id="GO:0009035">
    <property type="term" value="F:type I site-specific deoxyribonuclease activity"/>
    <property type="evidence" value="ECO:0007669"/>
    <property type="project" value="UniProtKB-EC"/>
</dbReference>
<evidence type="ECO:0000256" key="9">
    <source>
        <dbReference type="ARBA" id="ARBA00022840"/>
    </source>
</evidence>
<dbReference type="InterPro" id="IPR051268">
    <property type="entry name" value="Type-I_R_enzyme_R_subunit"/>
</dbReference>
<organism evidence="12 13">
    <name type="scientific">Candidatus Mycoplasma haematobovis</name>
    <dbReference type="NCBI Taxonomy" id="432608"/>
    <lineage>
        <taxon>Bacteria</taxon>
        <taxon>Bacillati</taxon>
        <taxon>Mycoplasmatota</taxon>
        <taxon>Mollicutes</taxon>
        <taxon>Mycoplasmataceae</taxon>
        <taxon>Mycoplasma</taxon>
    </lineage>
</organism>
<sequence length="421" mass="49822">MEEINEFELENLVINILKYHGYQYTLGDFINRNDKSEIILEEDLINFLSDSQIASEVINSLKELPIFFSGINSVIWDCIQQGIWVSSLEKLIPLIDFKNVEKNHFRVVNQLSINTGRNTRRPDVIIYINGLPLIVFELKSPKRDDTILNAAYRQLTLAYLSDIPELFKYNLFLVISNGYRHKYGIINDYLQAWHTWDNGYLSSFLEYLFDKHTLLHYIKNSVYTTKQGYVNLTDGATYGKIYWILNWINVIIEKANNQTIPIENIQPNYQTIMLLRSLSNSWILENYSIIYFVDKNDKWLNNLIFESNEFISFDSTIKGTLEPKKIYLLDIQDYIKEPCLITDSNNLICISHKEYKNVKFNWWTAWKMKIKHLLKRKNTEEQFYYEPNYKTLLDYIRFACPNAIHLIGQAHKCDRIFPSLS</sequence>
<evidence type="ECO:0000313" key="12">
    <source>
        <dbReference type="EMBL" id="OAL10534.1"/>
    </source>
</evidence>
<comment type="caution">
    <text evidence="12">The sequence shown here is derived from an EMBL/GenBank/DDBJ whole genome shotgun (WGS) entry which is preliminary data.</text>
</comment>
<dbReference type="Proteomes" id="UP000077623">
    <property type="component" value="Unassembled WGS sequence"/>
</dbReference>
<dbReference type="InterPro" id="IPR007409">
    <property type="entry name" value="Restrct_endonuc_type1_HsdR_N"/>
</dbReference>
<keyword evidence="9" id="KW-0067">ATP-binding</keyword>
<dbReference type="STRING" id="432608.A6V39_00520"/>
<keyword evidence="13" id="KW-1185">Reference proteome</keyword>
<evidence type="ECO:0000313" key="13">
    <source>
        <dbReference type="Proteomes" id="UP000077623"/>
    </source>
</evidence>
<keyword evidence="7" id="KW-0255">Endonuclease</keyword>
<dbReference type="RefSeq" id="WP_187149768.1">
    <property type="nucleotide sequence ID" value="NZ_LWUJ01000010.1"/>
</dbReference>
<dbReference type="PANTHER" id="PTHR30195">
    <property type="entry name" value="TYPE I SITE-SPECIFIC DEOXYRIBONUCLEASE PROTEIN SUBUNIT M AND R"/>
    <property type="match status" value="1"/>
</dbReference>
<keyword evidence="8" id="KW-0378">Hydrolase</keyword>
<feature type="domain" description="Restriction endonuclease type I HsdR N-terminal" evidence="11">
    <location>
        <begin position="4"/>
        <end position="184"/>
    </location>
</feature>
<reference evidence="13" key="1">
    <citation type="submission" date="2016-04" db="EMBL/GenBank/DDBJ databases">
        <authorList>
            <person name="Quiroz-Castaneda R.E."/>
            <person name="Martinez-Ocampo F."/>
        </authorList>
    </citation>
    <scope>NUCLEOTIDE SEQUENCE [LARGE SCALE GENOMIC DNA]</scope>
    <source>
        <strain evidence="13">INIFAP01</strain>
    </source>
</reference>
<keyword evidence="6" id="KW-0680">Restriction system</keyword>
<dbReference type="CDD" id="cd22332">
    <property type="entry name" value="HsdR_N"/>
    <property type="match status" value="1"/>
</dbReference>
<comment type="catalytic activity">
    <reaction evidence="1">
        <text>Endonucleolytic cleavage of DNA to give random double-stranded fragments with terminal 5'-phosphates, ATP is simultaneously hydrolyzed.</text>
        <dbReference type="EC" id="3.1.21.3"/>
    </reaction>
</comment>
<evidence type="ECO:0000256" key="8">
    <source>
        <dbReference type="ARBA" id="ARBA00022801"/>
    </source>
</evidence>
<dbReference type="Pfam" id="PF04313">
    <property type="entry name" value="HSDR_N"/>
    <property type="match status" value="1"/>
</dbReference>
<dbReference type="EMBL" id="LWUJ01000010">
    <property type="protein sequence ID" value="OAL10534.1"/>
    <property type="molecule type" value="Genomic_DNA"/>
</dbReference>
<evidence type="ECO:0000256" key="10">
    <source>
        <dbReference type="ARBA" id="ARBA00023125"/>
    </source>
</evidence>
<name>A0A1A9QEH6_9MOLU</name>
<evidence type="ECO:0000256" key="3">
    <source>
        <dbReference type="ARBA" id="ARBA00012654"/>
    </source>
</evidence>
<dbReference type="GO" id="GO:0003677">
    <property type="term" value="F:DNA binding"/>
    <property type="evidence" value="ECO:0007669"/>
    <property type="project" value="UniProtKB-KW"/>
</dbReference>
<dbReference type="PANTHER" id="PTHR30195:SF15">
    <property type="entry name" value="TYPE I RESTRICTION ENZYME HINDI ENDONUCLEASE SUBUNIT"/>
    <property type="match status" value="1"/>
</dbReference>
<dbReference type="EC" id="3.1.21.3" evidence="3"/>
<dbReference type="Gene3D" id="3.90.1570.50">
    <property type="match status" value="1"/>
</dbReference>
<evidence type="ECO:0000256" key="1">
    <source>
        <dbReference type="ARBA" id="ARBA00000851"/>
    </source>
</evidence>
<dbReference type="GO" id="GO:0005524">
    <property type="term" value="F:ATP binding"/>
    <property type="evidence" value="ECO:0007669"/>
    <property type="project" value="UniProtKB-KW"/>
</dbReference>
<keyword evidence="5" id="KW-0547">Nucleotide-binding</keyword>
<evidence type="ECO:0000256" key="6">
    <source>
        <dbReference type="ARBA" id="ARBA00022747"/>
    </source>
</evidence>
<evidence type="ECO:0000259" key="11">
    <source>
        <dbReference type="Pfam" id="PF04313"/>
    </source>
</evidence>
<proteinExistence type="inferred from homology"/>
<evidence type="ECO:0000256" key="2">
    <source>
        <dbReference type="ARBA" id="ARBA00008598"/>
    </source>
</evidence>
<dbReference type="AlphaFoldDB" id="A0A1A9QEH6"/>
<gene>
    <name evidence="12" type="ORF">A6V39_00520</name>
</gene>
<keyword evidence="10" id="KW-0238">DNA-binding</keyword>